<accession>A0ABQ4TAB9</accession>
<evidence type="ECO:0000313" key="3">
    <source>
        <dbReference type="Proteomes" id="UP001055156"/>
    </source>
</evidence>
<dbReference type="InterPro" id="IPR041657">
    <property type="entry name" value="HTH_17"/>
</dbReference>
<evidence type="ECO:0000259" key="1">
    <source>
        <dbReference type="Pfam" id="PF12728"/>
    </source>
</evidence>
<sequence length="136" mass="14955">MYEIMDDAPETAREQDVMAEGGRKALGYEAEIELRFGKVYDLKEVAEMFGISLRQVQAHVDDGSLVAVNVGRGDERRDLRVLEGDLEGFVRRRKTAAVTAAAFARLKTVTRAVPTTGPNPGYAERRAARLARKGGC</sequence>
<organism evidence="2 3">
    <name type="scientific">Methylobacterium organophilum</name>
    <dbReference type="NCBI Taxonomy" id="410"/>
    <lineage>
        <taxon>Bacteria</taxon>
        <taxon>Pseudomonadati</taxon>
        <taxon>Pseudomonadota</taxon>
        <taxon>Alphaproteobacteria</taxon>
        <taxon>Hyphomicrobiales</taxon>
        <taxon>Methylobacteriaceae</taxon>
        <taxon>Methylobacterium</taxon>
    </lineage>
</organism>
<gene>
    <name evidence="2" type="ORF">LKMONMHP_2387</name>
</gene>
<proteinExistence type="predicted"/>
<name>A0ABQ4TAB9_METOR</name>
<dbReference type="EMBL" id="BPQV01000006">
    <property type="protein sequence ID" value="GJE27527.1"/>
    <property type="molecule type" value="Genomic_DNA"/>
</dbReference>
<reference evidence="2" key="2">
    <citation type="submission" date="2021-08" db="EMBL/GenBank/DDBJ databases">
        <authorList>
            <person name="Tani A."/>
            <person name="Ola A."/>
            <person name="Ogura Y."/>
            <person name="Katsura K."/>
            <person name="Hayashi T."/>
        </authorList>
    </citation>
    <scope>NUCLEOTIDE SEQUENCE</scope>
    <source>
        <strain evidence="2">NBRC 15689</strain>
    </source>
</reference>
<comment type="caution">
    <text evidence="2">The sequence shown here is derived from an EMBL/GenBank/DDBJ whole genome shotgun (WGS) entry which is preliminary data.</text>
</comment>
<dbReference type="Pfam" id="PF12728">
    <property type="entry name" value="HTH_17"/>
    <property type="match status" value="1"/>
</dbReference>
<reference evidence="2" key="1">
    <citation type="journal article" date="2021" name="Front. Microbiol.">
        <title>Comprehensive Comparative Genomics and Phenotyping of Methylobacterium Species.</title>
        <authorList>
            <person name="Alessa O."/>
            <person name="Ogura Y."/>
            <person name="Fujitani Y."/>
            <person name="Takami H."/>
            <person name="Hayashi T."/>
            <person name="Sahin N."/>
            <person name="Tani A."/>
        </authorList>
    </citation>
    <scope>NUCLEOTIDE SEQUENCE</scope>
    <source>
        <strain evidence="2">NBRC 15689</strain>
    </source>
</reference>
<protein>
    <recommendedName>
        <fullName evidence="1">Helix-turn-helix domain-containing protein</fullName>
    </recommendedName>
</protein>
<keyword evidence="3" id="KW-1185">Reference proteome</keyword>
<dbReference type="Proteomes" id="UP001055156">
    <property type="component" value="Unassembled WGS sequence"/>
</dbReference>
<feature type="domain" description="Helix-turn-helix" evidence="1">
    <location>
        <begin position="39"/>
        <end position="93"/>
    </location>
</feature>
<dbReference type="RefSeq" id="WP_238311379.1">
    <property type="nucleotide sequence ID" value="NZ_BPQV01000006.1"/>
</dbReference>
<evidence type="ECO:0000313" key="2">
    <source>
        <dbReference type="EMBL" id="GJE27527.1"/>
    </source>
</evidence>